<protein>
    <submittedName>
        <fullName evidence="2">Uncharacterized protein</fullName>
    </submittedName>
</protein>
<sequence length="210" mass="22495">MPSPFFQDAKKSLSVSTKRKREEEPPAAVPAEGEETGGPAGEDVPAVEGEAGGAFVEQVPGAAEGGAGGPSNEPADDVSGAPSPKRQRKDQRALAMDRLRSAWGSDWAQALMDKQLLPWVTGGPEQRREGVDDPNSYQRAVRFLEDPAEWSQNLVVELSWLASKTPGKVDMVKGLLKEQMAKKLEGAGYKDDSELGQFAPRDVKAVVALL</sequence>
<proteinExistence type="predicted"/>
<name>A0A8K0PDY9_9PEZI</name>
<accession>A0A8K0PDY9</accession>
<reference evidence="2" key="1">
    <citation type="submission" date="2021-07" db="EMBL/GenBank/DDBJ databases">
        <title>Elsinoe batatas strain:CRI-CJ2 Genome sequencing and assembly.</title>
        <authorList>
            <person name="Huang L."/>
        </authorList>
    </citation>
    <scope>NUCLEOTIDE SEQUENCE</scope>
    <source>
        <strain evidence="2">CRI-CJ2</strain>
    </source>
</reference>
<evidence type="ECO:0000313" key="2">
    <source>
        <dbReference type="EMBL" id="KAG8625067.1"/>
    </source>
</evidence>
<evidence type="ECO:0000256" key="1">
    <source>
        <dbReference type="SAM" id="MobiDB-lite"/>
    </source>
</evidence>
<feature type="region of interest" description="Disordered" evidence="1">
    <location>
        <begin position="1"/>
        <end position="95"/>
    </location>
</feature>
<evidence type="ECO:0000313" key="3">
    <source>
        <dbReference type="Proteomes" id="UP000809789"/>
    </source>
</evidence>
<organism evidence="2 3">
    <name type="scientific">Elsinoe batatas</name>
    <dbReference type="NCBI Taxonomy" id="2601811"/>
    <lineage>
        <taxon>Eukaryota</taxon>
        <taxon>Fungi</taxon>
        <taxon>Dikarya</taxon>
        <taxon>Ascomycota</taxon>
        <taxon>Pezizomycotina</taxon>
        <taxon>Dothideomycetes</taxon>
        <taxon>Dothideomycetidae</taxon>
        <taxon>Myriangiales</taxon>
        <taxon>Elsinoaceae</taxon>
        <taxon>Elsinoe</taxon>
    </lineage>
</organism>
<dbReference type="Proteomes" id="UP000809789">
    <property type="component" value="Unassembled WGS sequence"/>
</dbReference>
<gene>
    <name evidence="2" type="ORF">KVT40_006818</name>
</gene>
<comment type="caution">
    <text evidence="2">The sequence shown here is derived from an EMBL/GenBank/DDBJ whole genome shotgun (WGS) entry which is preliminary data.</text>
</comment>
<dbReference type="AlphaFoldDB" id="A0A8K0PDY9"/>
<dbReference type="EMBL" id="JAESVG020000008">
    <property type="protein sequence ID" value="KAG8625067.1"/>
    <property type="molecule type" value="Genomic_DNA"/>
</dbReference>
<keyword evidence="3" id="KW-1185">Reference proteome</keyword>